<name>A0A3E3HYD9_9FIRM</name>
<dbReference type="InterPro" id="IPR022627">
    <property type="entry name" value="DUF3502"/>
</dbReference>
<sequence>MAALRADAEAGIRIAIFSSGMQTGRMGLMYNKKGGSGMKRRMITVKNVWKKAVALGTAAVLAASLAGCGTADTSGGAGTAGGESAADAGSTEQTVQQEQSAEESGEAVTLKAFTMGNEPASGMDTFYEQLDALTVKDLGIKVRFDFIPWGDEKNKINLNIASGEYDLYVGGNFSDYKVMATKNAFLDLKPLLSEVPDLVAHYSVVSDRTLESCEIGGKLYGIPQFGKATDSVAANEGFMYREDLRKSWGLPEINSLETMEQYMYKAKDEYPESSVVMDSRIWSCVWNILAAGKYLELDSYMNTPYTVVSIDDPYTVLDRTQTPEYKTMLEYMEKWYKDGIIDHDILASSANEGNKISELVKADKKVTTTNSPAWSLTATVNEISKTNPEWEMGWYDYGFGKAPVYLPSVSNSTCISINPKCKEPVKALQFIEKAHTDQDYYDLLRWGVEGENYSREEGKITTAGIDAANIKPSWTGLVDGYMEEEVPSQNAYWQEQMDATRVTPEEFSPLDGFIFDASSLSSETAALESVKAQYMTPLLCGVTQDRNGDYENVLAQLDKAGIQKYIEEMQRQLTAFKEKKS</sequence>
<protein>
    <submittedName>
        <fullName evidence="3">Extracellular solute-binding protein</fullName>
    </submittedName>
</protein>
<feature type="compositionally biased region" description="Low complexity" evidence="1">
    <location>
        <begin position="82"/>
        <end position="99"/>
    </location>
</feature>
<dbReference type="EMBL" id="QVLV01000021">
    <property type="protein sequence ID" value="RGE56745.1"/>
    <property type="molecule type" value="Genomic_DNA"/>
</dbReference>
<proteinExistence type="predicted"/>
<evidence type="ECO:0000256" key="1">
    <source>
        <dbReference type="SAM" id="MobiDB-lite"/>
    </source>
</evidence>
<gene>
    <name evidence="3" type="ORF">DXC51_22565</name>
</gene>
<feature type="domain" description="DUF3502" evidence="2">
    <location>
        <begin position="509"/>
        <end position="577"/>
    </location>
</feature>
<accession>A0A3E3HYD9</accession>
<dbReference type="Pfam" id="PF12010">
    <property type="entry name" value="DUF3502"/>
    <property type="match status" value="1"/>
</dbReference>
<feature type="region of interest" description="Disordered" evidence="1">
    <location>
        <begin position="74"/>
        <end position="106"/>
    </location>
</feature>
<organism evidence="3 4">
    <name type="scientific">Eisenbergiella massiliensis</name>
    <dbReference type="NCBI Taxonomy" id="1720294"/>
    <lineage>
        <taxon>Bacteria</taxon>
        <taxon>Bacillati</taxon>
        <taxon>Bacillota</taxon>
        <taxon>Clostridia</taxon>
        <taxon>Lachnospirales</taxon>
        <taxon>Lachnospiraceae</taxon>
        <taxon>Eisenbergiella</taxon>
    </lineage>
</organism>
<evidence type="ECO:0000313" key="4">
    <source>
        <dbReference type="Proteomes" id="UP000260812"/>
    </source>
</evidence>
<comment type="caution">
    <text evidence="3">The sequence shown here is derived from an EMBL/GenBank/DDBJ whole genome shotgun (WGS) entry which is preliminary data.</text>
</comment>
<dbReference type="PANTHER" id="PTHR43649:SF17">
    <property type="entry name" value="ABC TRANSPORTER SOLUTE BINDING PROTEIN-SUGAR TRANSPORT"/>
    <property type="match status" value="1"/>
</dbReference>
<dbReference type="PANTHER" id="PTHR43649">
    <property type="entry name" value="ARABINOSE-BINDING PROTEIN-RELATED"/>
    <property type="match status" value="1"/>
</dbReference>
<reference evidence="3" key="1">
    <citation type="submission" date="2018-08" db="EMBL/GenBank/DDBJ databases">
        <title>A genome reference for cultivated species of the human gut microbiota.</title>
        <authorList>
            <person name="Zou Y."/>
            <person name="Xue W."/>
            <person name="Luo G."/>
        </authorList>
    </citation>
    <scope>NUCLEOTIDE SEQUENCE [LARGE SCALE GENOMIC DNA]</scope>
    <source>
        <strain evidence="3">TF05-5AC</strain>
    </source>
</reference>
<dbReference type="Gene3D" id="3.40.190.10">
    <property type="entry name" value="Periplasmic binding protein-like II"/>
    <property type="match status" value="2"/>
</dbReference>
<dbReference type="SUPFAM" id="SSF53850">
    <property type="entry name" value="Periplasmic binding protein-like II"/>
    <property type="match status" value="1"/>
</dbReference>
<evidence type="ECO:0000313" key="3">
    <source>
        <dbReference type="EMBL" id="RGE56745.1"/>
    </source>
</evidence>
<dbReference type="Proteomes" id="UP000260812">
    <property type="component" value="Unassembled WGS sequence"/>
</dbReference>
<evidence type="ECO:0000259" key="2">
    <source>
        <dbReference type="Pfam" id="PF12010"/>
    </source>
</evidence>
<keyword evidence="4" id="KW-1185">Reference proteome</keyword>
<dbReference type="InterPro" id="IPR050490">
    <property type="entry name" value="Bact_solute-bd_prot1"/>
</dbReference>
<dbReference type="AlphaFoldDB" id="A0A3E3HYD9"/>